<dbReference type="AlphaFoldDB" id="A0A0F8WIX1"/>
<organism evidence="1">
    <name type="scientific">marine sediment metagenome</name>
    <dbReference type="NCBI Taxonomy" id="412755"/>
    <lineage>
        <taxon>unclassified sequences</taxon>
        <taxon>metagenomes</taxon>
        <taxon>ecological metagenomes</taxon>
    </lineage>
</organism>
<evidence type="ECO:0000313" key="1">
    <source>
        <dbReference type="EMBL" id="KKK56613.1"/>
    </source>
</evidence>
<gene>
    <name evidence="1" type="ORF">LCGC14_3062790</name>
</gene>
<dbReference type="EMBL" id="LAZR01064906">
    <property type="protein sequence ID" value="KKK56613.1"/>
    <property type="molecule type" value="Genomic_DNA"/>
</dbReference>
<reference evidence="1" key="1">
    <citation type="journal article" date="2015" name="Nature">
        <title>Complex archaea that bridge the gap between prokaryotes and eukaryotes.</title>
        <authorList>
            <person name="Spang A."/>
            <person name="Saw J.H."/>
            <person name="Jorgensen S.L."/>
            <person name="Zaremba-Niedzwiedzka K."/>
            <person name="Martijn J."/>
            <person name="Lind A.E."/>
            <person name="van Eijk R."/>
            <person name="Schleper C."/>
            <person name="Guy L."/>
            <person name="Ettema T.J."/>
        </authorList>
    </citation>
    <scope>NUCLEOTIDE SEQUENCE</scope>
</reference>
<accession>A0A0F8WIX1</accession>
<proteinExistence type="predicted"/>
<evidence type="ECO:0008006" key="2">
    <source>
        <dbReference type="Google" id="ProtNLM"/>
    </source>
</evidence>
<name>A0A0F8WIX1_9ZZZZ</name>
<protein>
    <recommendedName>
        <fullName evidence="2">HNH domain-containing protein</fullName>
    </recommendedName>
</protein>
<sequence length="97" mass="11408">MKQVGKIGRINARERAKIAEICERENLVVCLFQLEDCMNDAHAPAHRHDRVWYRPNPSLLSNIKQWIEACQNCHSIVDNEMSKEEKQEIFDMIRGEE</sequence>
<comment type="caution">
    <text evidence="1">The sequence shown here is derived from an EMBL/GenBank/DDBJ whole genome shotgun (WGS) entry which is preliminary data.</text>
</comment>